<evidence type="ECO:0000313" key="1">
    <source>
        <dbReference type="EMBL" id="KAI3724502.1"/>
    </source>
</evidence>
<reference evidence="1 2" key="2">
    <citation type="journal article" date="2022" name="Mol. Ecol. Resour.">
        <title>The genomes of chicory, endive, great burdock and yacon provide insights into Asteraceae paleo-polyploidization history and plant inulin production.</title>
        <authorList>
            <person name="Fan W."/>
            <person name="Wang S."/>
            <person name="Wang H."/>
            <person name="Wang A."/>
            <person name="Jiang F."/>
            <person name="Liu H."/>
            <person name="Zhao H."/>
            <person name="Xu D."/>
            <person name="Zhang Y."/>
        </authorList>
    </citation>
    <scope>NUCLEOTIDE SEQUENCE [LARGE SCALE GENOMIC DNA]</scope>
    <source>
        <strain evidence="2">cv. Punajuju</strain>
        <tissue evidence="1">Leaves</tissue>
    </source>
</reference>
<sequence length="168" mass="18250">MKPMDDVWKDISSLPYLNYPTTNHHFQNFLAPATAGPGGGGGGATLNRPSAPSPPLATTMLSLSTSSNSGHGHDSTHNNSPTGATSPLANQESPPEYSEKFKRLMKNRESASRSRARKQARANELEKEVSRLTKENAKLKRLQKELCSASSAQPSKKPKLHRTRSAPF</sequence>
<keyword evidence="2" id="KW-1185">Reference proteome</keyword>
<organism evidence="1 2">
    <name type="scientific">Cichorium intybus</name>
    <name type="common">Chicory</name>
    <dbReference type="NCBI Taxonomy" id="13427"/>
    <lineage>
        <taxon>Eukaryota</taxon>
        <taxon>Viridiplantae</taxon>
        <taxon>Streptophyta</taxon>
        <taxon>Embryophyta</taxon>
        <taxon>Tracheophyta</taxon>
        <taxon>Spermatophyta</taxon>
        <taxon>Magnoliopsida</taxon>
        <taxon>eudicotyledons</taxon>
        <taxon>Gunneridae</taxon>
        <taxon>Pentapetalae</taxon>
        <taxon>asterids</taxon>
        <taxon>campanulids</taxon>
        <taxon>Asterales</taxon>
        <taxon>Asteraceae</taxon>
        <taxon>Cichorioideae</taxon>
        <taxon>Cichorieae</taxon>
        <taxon>Cichoriinae</taxon>
        <taxon>Cichorium</taxon>
    </lineage>
</organism>
<protein>
    <submittedName>
        <fullName evidence="1">Uncharacterized protein</fullName>
    </submittedName>
</protein>
<dbReference type="Proteomes" id="UP001055811">
    <property type="component" value="Linkage Group LG06"/>
</dbReference>
<proteinExistence type="predicted"/>
<gene>
    <name evidence="1" type="ORF">L2E82_36282</name>
</gene>
<dbReference type="EMBL" id="CM042014">
    <property type="protein sequence ID" value="KAI3724502.1"/>
    <property type="molecule type" value="Genomic_DNA"/>
</dbReference>
<comment type="caution">
    <text evidence="1">The sequence shown here is derived from an EMBL/GenBank/DDBJ whole genome shotgun (WGS) entry which is preliminary data.</text>
</comment>
<evidence type="ECO:0000313" key="2">
    <source>
        <dbReference type="Proteomes" id="UP001055811"/>
    </source>
</evidence>
<accession>A0ACB9BR21</accession>
<name>A0ACB9BR21_CICIN</name>
<reference evidence="2" key="1">
    <citation type="journal article" date="2022" name="Mol. Ecol. Resour.">
        <title>The genomes of chicory, endive, great burdock and yacon provide insights into Asteraceae palaeo-polyploidization history and plant inulin production.</title>
        <authorList>
            <person name="Fan W."/>
            <person name="Wang S."/>
            <person name="Wang H."/>
            <person name="Wang A."/>
            <person name="Jiang F."/>
            <person name="Liu H."/>
            <person name="Zhao H."/>
            <person name="Xu D."/>
            <person name="Zhang Y."/>
        </authorList>
    </citation>
    <scope>NUCLEOTIDE SEQUENCE [LARGE SCALE GENOMIC DNA]</scope>
    <source>
        <strain evidence="2">cv. Punajuju</strain>
    </source>
</reference>